<evidence type="ECO:0000256" key="1">
    <source>
        <dbReference type="ARBA" id="ARBA00000427"/>
    </source>
</evidence>
<dbReference type="CDD" id="cd15482">
    <property type="entry name" value="Sialidase_non-viral"/>
    <property type="match status" value="1"/>
</dbReference>
<dbReference type="GO" id="GO:0006689">
    <property type="term" value="P:ganglioside catabolic process"/>
    <property type="evidence" value="ECO:0007669"/>
    <property type="project" value="TreeGrafter"/>
</dbReference>
<evidence type="ECO:0000259" key="6">
    <source>
        <dbReference type="SMART" id="SM00282"/>
    </source>
</evidence>
<evidence type="ECO:0000256" key="4">
    <source>
        <dbReference type="ARBA" id="ARBA00022729"/>
    </source>
</evidence>
<dbReference type="GO" id="GO:0009313">
    <property type="term" value="P:oligosaccharide catabolic process"/>
    <property type="evidence" value="ECO:0007669"/>
    <property type="project" value="TreeGrafter"/>
</dbReference>
<evidence type="ECO:0000313" key="8">
    <source>
        <dbReference type="EMBL" id="GIH14927.1"/>
    </source>
</evidence>
<feature type="domain" description="Laminin G" evidence="6">
    <location>
        <begin position="510"/>
        <end position="638"/>
    </location>
</feature>
<comment type="caution">
    <text evidence="8">The sequence shown here is derived from an EMBL/GenBank/DDBJ whole genome shotgun (WGS) entry which is preliminary data.</text>
</comment>
<dbReference type="InterPro" id="IPR006558">
    <property type="entry name" value="LamG-like"/>
</dbReference>
<keyword evidence="4" id="KW-0732">Signal</keyword>
<evidence type="ECO:0000256" key="2">
    <source>
        <dbReference type="ARBA" id="ARBA00009348"/>
    </source>
</evidence>
<dbReference type="EC" id="3.2.1.18" evidence="3"/>
<dbReference type="InterPro" id="IPR013320">
    <property type="entry name" value="ConA-like_dom_sf"/>
</dbReference>
<dbReference type="Pfam" id="PF13385">
    <property type="entry name" value="Laminin_G_3"/>
    <property type="match status" value="1"/>
</dbReference>
<dbReference type="InterPro" id="IPR026856">
    <property type="entry name" value="Sialidase_fam"/>
</dbReference>
<feature type="domain" description="LamG-like jellyroll fold" evidence="7">
    <location>
        <begin position="508"/>
        <end position="643"/>
    </location>
</feature>
<dbReference type="Gene3D" id="2.60.120.200">
    <property type="match status" value="1"/>
</dbReference>
<dbReference type="SMART" id="SM00560">
    <property type="entry name" value="LamGL"/>
    <property type="match status" value="1"/>
</dbReference>
<dbReference type="PANTHER" id="PTHR10628">
    <property type="entry name" value="SIALIDASE"/>
    <property type="match status" value="1"/>
</dbReference>
<dbReference type="GO" id="GO:0005737">
    <property type="term" value="C:cytoplasm"/>
    <property type="evidence" value="ECO:0007669"/>
    <property type="project" value="TreeGrafter"/>
</dbReference>
<accession>A0A8J3QRF7</accession>
<comment type="catalytic activity">
    <reaction evidence="1">
        <text>Hydrolysis of alpha-(2-&gt;3)-, alpha-(2-&gt;6)-, alpha-(2-&gt;8)- glycosidic linkages of terminal sialic acid residues in oligosaccharides, glycoproteins, glycolipids, colominic acid and synthetic substrates.</text>
        <dbReference type="EC" id="3.2.1.18"/>
    </reaction>
</comment>
<dbReference type="SUPFAM" id="SSF50939">
    <property type="entry name" value="Sialidases"/>
    <property type="match status" value="1"/>
</dbReference>
<evidence type="ECO:0000256" key="5">
    <source>
        <dbReference type="ARBA" id="ARBA00023157"/>
    </source>
</evidence>
<sequence length="673" mass="70988">MSRPSLRHATPSHRHRLRLAWLGASVATQRPRPAALPAIAALVGALLVATAAPASAAGTAAVIPAPAAPASAVPAAPAPSFSQQVIFKAGQDPGYACFRIPAIVKSTHGTLLAFAEGRVTSCGDAGDIDVVLKRSTDGGRTWGPLQVLNRGDGDSHDQPTPVVDARTGQIILVSNANPGGTSTTACPIPCDRTAYEQTSDDDGLTWSAPRDITSQVKLPLWNEWFVTGPGHALQLTQGPHAGRLVVGINAESGTGTVEDANYGALAYSDDDGKTWQVGAVDRVAFAPDGTFPQKPSELSLLELPGGVIYAAGREQSGTDIGNRDFAISRDGGQTWSTPFTTIPDLVTPMVQGTVLRLTGDHAGNRILFSSPANTDLRQTMMIRSSYDDGRTWENADQGTIISNDRAAYSDMVQISDPSADDTVVGLMYEGGTATAADEIRFAVFNTEYLGYRNSAGPRTPDLSRPAASANVLGGATLGTGKFGKALVLDGVDDYVRVPYDQTQLPGDGDFTWSAWFNYGATSGNQVIMWLGGMNSTAPQVWLRGEPANHRLIATMSTRNGTKQISSTAAYNDRAWHHVALERSTGQLLMWVDGVQVAAGPAVAGSVSETVSFQLQVGERLDGAFHFNGSLDEVRVYNRALSTAELGQVRSANAPLTGGLVLRLPFDRIDPAKG</sequence>
<dbReference type="InterPro" id="IPR001791">
    <property type="entry name" value="Laminin_G"/>
</dbReference>
<evidence type="ECO:0000259" key="7">
    <source>
        <dbReference type="SMART" id="SM00560"/>
    </source>
</evidence>
<keyword evidence="5" id="KW-1015">Disulfide bond</keyword>
<keyword evidence="9" id="KW-1185">Reference proteome</keyword>
<dbReference type="SUPFAM" id="SSF49899">
    <property type="entry name" value="Concanavalin A-like lectins/glucanases"/>
    <property type="match status" value="1"/>
</dbReference>
<proteinExistence type="inferred from homology"/>
<dbReference type="SMART" id="SM00282">
    <property type="entry name" value="LamG"/>
    <property type="match status" value="1"/>
</dbReference>
<evidence type="ECO:0000256" key="3">
    <source>
        <dbReference type="ARBA" id="ARBA00012733"/>
    </source>
</evidence>
<reference evidence="8" key="1">
    <citation type="submission" date="2021-01" db="EMBL/GenBank/DDBJ databases">
        <title>Whole genome shotgun sequence of Rugosimonospora africana NBRC 104875.</title>
        <authorList>
            <person name="Komaki H."/>
            <person name="Tamura T."/>
        </authorList>
    </citation>
    <scope>NUCLEOTIDE SEQUENCE</scope>
    <source>
        <strain evidence="8">NBRC 104875</strain>
    </source>
</reference>
<dbReference type="Gene3D" id="2.120.10.10">
    <property type="match status" value="1"/>
</dbReference>
<dbReference type="EMBL" id="BONZ01000030">
    <property type="protein sequence ID" value="GIH14927.1"/>
    <property type="molecule type" value="Genomic_DNA"/>
</dbReference>
<dbReference type="Proteomes" id="UP000642748">
    <property type="component" value="Unassembled WGS sequence"/>
</dbReference>
<dbReference type="AlphaFoldDB" id="A0A8J3QRF7"/>
<dbReference type="GO" id="GO:0004308">
    <property type="term" value="F:exo-alpha-sialidase activity"/>
    <property type="evidence" value="ECO:0007669"/>
    <property type="project" value="UniProtKB-EC"/>
</dbReference>
<dbReference type="PANTHER" id="PTHR10628:SF30">
    <property type="entry name" value="EXO-ALPHA-SIALIDASE"/>
    <property type="match status" value="1"/>
</dbReference>
<dbReference type="GO" id="GO:0016020">
    <property type="term" value="C:membrane"/>
    <property type="evidence" value="ECO:0007669"/>
    <property type="project" value="TreeGrafter"/>
</dbReference>
<gene>
    <name evidence="8" type="ORF">Raf01_30990</name>
</gene>
<organism evidence="8 9">
    <name type="scientific">Rugosimonospora africana</name>
    <dbReference type="NCBI Taxonomy" id="556532"/>
    <lineage>
        <taxon>Bacteria</taxon>
        <taxon>Bacillati</taxon>
        <taxon>Actinomycetota</taxon>
        <taxon>Actinomycetes</taxon>
        <taxon>Micromonosporales</taxon>
        <taxon>Micromonosporaceae</taxon>
        <taxon>Rugosimonospora</taxon>
    </lineage>
</organism>
<evidence type="ECO:0000313" key="9">
    <source>
        <dbReference type="Proteomes" id="UP000642748"/>
    </source>
</evidence>
<dbReference type="RefSeq" id="WP_203918575.1">
    <property type="nucleotide sequence ID" value="NZ_BONZ01000030.1"/>
</dbReference>
<protein>
    <recommendedName>
        <fullName evidence="3">exo-alpha-sialidase</fullName>
        <ecNumber evidence="3">3.2.1.18</ecNumber>
    </recommendedName>
</protein>
<dbReference type="InterPro" id="IPR011040">
    <property type="entry name" value="Sialidase"/>
</dbReference>
<dbReference type="CDD" id="cd00110">
    <property type="entry name" value="LamG"/>
    <property type="match status" value="1"/>
</dbReference>
<dbReference type="InterPro" id="IPR036278">
    <property type="entry name" value="Sialidase_sf"/>
</dbReference>
<dbReference type="Pfam" id="PF13088">
    <property type="entry name" value="BNR_2"/>
    <property type="match status" value="1"/>
</dbReference>
<name>A0A8J3QRF7_9ACTN</name>
<comment type="similarity">
    <text evidence="2">Belongs to the glycosyl hydrolase 33 family.</text>
</comment>